<dbReference type="SUPFAM" id="SSF52540">
    <property type="entry name" value="P-loop containing nucleoside triphosphate hydrolases"/>
    <property type="match status" value="1"/>
</dbReference>
<proteinExistence type="predicted"/>
<accession>A0A9Q1I1Y1</accession>
<dbReference type="EMBL" id="JAFJMO010000005">
    <property type="protein sequence ID" value="KAJ8275555.1"/>
    <property type="molecule type" value="Genomic_DNA"/>
</dbReference>
<gene>
    <name evidence="1" type="ORF">COCON_G00073070</name>
</gene>
<dbReference type="Gene3D" id="3.40.50.300">
    <property type="entry name" value="P-loop containing nucleotide triphosphate hydrolases"/>
    <property type="match status" value="1"/>
</dbReference>
<dbReference type="Proteomes" id="UP001152803">
    <property type="component" value="Unassembled WGS sequence"/>
</dbReference>
<evidence type="ECO:0000313" key="1">
    <source>
        <dbReference type="EMBL" id="KAJ8275555.1"/>
    </source>
</evidence>
<dbReference type="AlphaFoldDB" id="A0A9Q1I1Y1"/>
<dbReference type="PANTHER" id="PTHR13308">
    <property type="entry name" value="NEDD4-BINDING PROTEIN 2-LIKE 1"/>
    <property type="match status" value="1"/>
</dbReference>
<sequence>MNRRQKKRKIYLGFGDWPDLFILRGLPGSKKSQLARKIQARYGHTGLILSTDDYFKDKNGNFNFDYSQLGPAHAWNRDRAEEAMRNRVHPIIIDNCNIRRRHMKPYVQMGLEYVYYIRFMETPNYSVDELHERYPEIDKQDLHRKKRNYEPAKTVYDVLYDIYPARRRVINGHWRRRRARRCFTK</sequence>
<reference evidence="1" key="1">
    <citation type="journal article" date="2023" name="Science">
        <title>Genome structures resolve the early diversification of teleost fishes.</title>
        <authorList>
            <person name="Parey E."/>
            <person name="Louis A."/>
            <person name="Montfort J."/>
            <person name="Bouchez O."/>
            <person name="Roques C."/>
            <person name="Iampietro C."/>
            <person name="Lluch J."/>
            <person name="Castinel A."/>
            <person name="Donnadieu C."/>
            <person name="Desvignes T."/>
            <person name="Floi Bucao C."/>
            <person name="Jouanno E."/>
            <person name="Wen M."/>
            <person name="Mejri S."/>
            <person name="Dirks R."/>
            <person name="Jansen H."/>
            <person name="Henkel C."/>
            <person name="Chen W.J."/>
            <person name="Zahm M."/>
            <person name="Cabau C."/>
            <person name="Klopp C."/>
            <person name="Thompson A.W."/>
            <person name="Robinson-Rechavi M."/>
            <person name="Braasch I."/>
            <person name="Lecointre G."/>
            <person name="Bobe J."/>
            <person name="Postlethwait J.H."/>
            <person name="Berthelot C."/>
            <person name="Roest Crollius H."/>
            <person name="Guiguen Y."/>
        </authorList>
    </citation>
    <scope>NUCLEOTIDE SEQUENCE</scope>
    <source>
        <strain evidence="1">Concon-B</strain>
    </source>
</reference>
<dbReference type="PANTHER" id="PTHR13308:SF5">
    <property type="entry name" value="NEDD4-BINDING PROTEIN 2-LIKE 1"/>
    <property type="match status" value="1"/>
</dbReference>
<dbReference type="OrthoDB" id="3231855at2759"/>
<comment type="caution">
    <text evidence="1">The sequence shown here is derived from an EMBL/GenBank/DDBJ whole genome shotgun (WGS) entry which is preliminary data.</text>
</comment>
<evidence type="ECO:0000313" key="2">
    <source>
        <dbReference type="Proteomes" id="UP001152803"/>
    </source>
</evidence>
<protein>
    <recommendedName>
        <fullName evidence="3">NEDD4-binding protein 2-like 1</fullName>
    </recommendedName>
</protein>
<dbReference type="Pfam" id="PF13671">
    <property type="entry name" value="AAA_33"/>
    <property type="match status" value="1"/>
</dbReference>
<evidence type="ECO:0008006" key="3">
    <source>
        <dbReference type="Google" id="ProtNLM"/>
    </source>
</evidence>
<organism evidence="1 2">
    <name type="scientific">Conger conger</name>
    <name type="common">Conger eel</name>
    <name type="synonym">Muraena conger</name>
    <dbReference type="NCBI Taxonomy" id="82655"/>
    <lineage>
        <taxon>Eukaryota</taxon>
        <taxon>Metazoa</taxon>
        <taxon>Chordata</taxon>
        <taxon>Craniata</taxon>
        <taxon>Vertebrata</taxon>
        <taxon>Euteleostomi</taxon>
        <taxon>Actinopterygii</taxon>
        <taxon>Neopterygii</taxon>
        <taxon>Teleostei</taxon>
        <taxon>Anguilliformes</taxon>
        <taxon>Congridae</taxon>
        <taxon>Conger</taxon>
    </lineage>
</organism>
<name>A0A9Q1I1Y1_CONCO</name>
<dbReference type="InterPro" id="IPR027417">
    <property type="entry name" value="P-loop_NTPase"/>
</dbReference>
<dbReference type="InterPro" id="IPR026302">
    <property type="entry name" value="NEDD4-bd_p2"/>
</dbReference>
<keyword evidence="2" id="KW-1185">Reference proteome</keyword>